<protein>
    <submittedName>
        <fullName evidence="1">Uncharacterized protein</fullName>
    </submittedName>
</protein>
<dbReference type="EMBL" id="CAXKWB010066741">
    <property type="protein sequence ID" value="CAL4190456.1"/>
    <property type="molecule type" value="Genomic_DNA"/>
</dbReference>
<feature type="non-terminal residue" evidence="1">
    <location>
        <position position="1"/>
    </location>
</feature>
<gene>
    <name evidence="1" type="ORF">MNOR_LOCUS36462</name>
</gene>
<comment type="caution">
    <text evidence="1">The sequence shown here is derived from an EMBL/GenBank/DDBJ whole genome shotgun (WGS) entry which is preliminary data.</text>
</comment>
<evidence type="ECO:0000313" key="2">
    <source>
        <dbReference type="Proteomes" id="UP001497623"/>
    </source>
</evidence>
<name>A0AAV2SGW3_MEGNR</name>
<proteinExistence type="predicted"/>
<dbReference type="Proteomes" id="UP001497623">
    <property type="component" value="Unassembled WGS sequence"/>
</dbReference>
<sequence length="125" mass="14453">GGFIPLNLTYNNSIIILQWKTPTRGVIKYIIQMTPDKKKANEHTRRPREATYQQDFASKQQVCVREFTKEITKVNHEDKTAFIFGSEPKFGMGVTPCPHHIYYIVFIAVISDRCPDSTSDKCEFH</sequence>
<feature type="non-terminal residue" evidence="1">
    <location>
        <position position="125"/>
    </location>
</feature>
<accession>A0AAV2SGW3</accession>
<keyword evidence="2" id="KW-1185">Reference proteome</keyword>
<organism evidence="1 2">
    <name type="scientific">Meganyctiphanes norvegica</name>
    <name type="common">Northern krill</name>
    <name type="synonym">Thysanopoda norvegica</name>
    <dbReference type="NCBI Taxonomy" id="48144"/>
    <lineage>
        <taxon>Eukaryota</taxon>
        <taxon>Metazoa</taxon>
        <taxon>Ecdysozoa</taxon>
        <taxon>Arthropoda</taxon>
        <taxon>Crustacea</taxon>
        <taxon>Multicrustacea</taxon>
        <taxon>Malacostraca</taxon>
        <taxon>Eumalacostraca</taxon>
        <taxon>Eucarida</taxon>
        <taxon>Euphausiacea</taxon>
        <taxon>Euphausiidae</taxon>
        <taxon>Meganyctiphanes</taxon>
    </lineage>
</organism>
<reference evidence="1 2" key="1">
    <citation type="submission" date="2024-05" db="EMBL/GenBank/DDBJ databases">
        <authorList>
            <person name="Wallberg A."/>
        </authorList>
    </citation>
    <scope>NUCLEOTIDE SEQUENCE [LARGE SCALE GENOMIC DNA]</scope>
</reference>
<evidence type="ECO:0000313" key="1">
    <source>
        <dbReference type="EMBL" id="CAL4190456.1"/>
    </source>
</evidence>
<dbReference type="AlphaFoldDB" id="A0AAV2SGW3"/>